<comment type="caution">
    <text evidence="4">The sequence shown here is derived from an EMBL/GenBank/DDBJ whole genome shotgun (WGS) entry which is preliminary data.</text>
</comment>
<reference evidence="4" key="1">
    <citation type="journal article" date="2020" name="mSystems">
        <title>Genome- and Community-Level Interaction Insights into Carbon Utilization and Element Cycling Functions of Hydrothermarchaeota in Hydrothermal Sediment.</title>
        <authorList>
            <person name="Zhou Z."/>
            <person name="Liu Y."/>
            <person name="Xu W."/>
            <person name="Pan J."/>
            <person name="Luo Z.H."/>
            <person name="Li M."/>
        </authorList>
    </citation>
    <scope>NUCLEOTIDE SEQUENCE [LARGE SCALE GENOMIC DNA]</scope>
    <source>
        <strain evidence="4">SpSt-605</strain>
    </source>
</reference>
<accession>A0A832GKP2</accession>
<dbReference type="SUPFAM" id="SSF52518">
    <property type="entry name" value="Thiamin diphosphate-binding fold (THDP-binding)"/>
    <property type="match status" value="1"/>
</dbReference>
<gene>
    <name evidence="4" type="primary">porA</name>
    <name evidence="4" type="ORF">ENT73_03215</name>
</gene>
<dbReference type="Pfam" id="PF01855">
    <property type="entry name" value="POR_N"/>
    <property type="match status" value="1"/>
</dbReference>
<dbReference type="InterPro" id="IPR002880">
    <property type="entry name" value="Pyrv_Fd/Flavodoxin_OxRdtase_N"/>
</dbReference>
<evidence type="ECO:0000259" key="3">
    <source>
        <dbReference type="Pfam" id="PF17147"/>
    </source>
</evidence>
<dbReference type="InterPro" id="IPR050722">
    <property type="entry name" value="Pyruvate:ferred/Flavod_OxRd"/>
</dbReference>
<dbReference type="AlphaFoldDB" id="A0A832GKP2"/>
<dbReference type="CDD" id="cd07034">
    <property type="entry name" value="TPP_PYR_PFOR_IOR-alpha_like"/>
    <property type="match status" value="1"/>
</dbReference>
<keyword evidence="4" id="KW-0670">Pyruvate</keyword>
<dbReference type="InterPro" id="IPR009014">
    <property type="entry name" value="Transketo_C/PFOR_II"/>
</dbReference>
<organism evidence="4">
    <name type="scientific">Caldimicrobium thiodismutans</name>
    <dbReference type="NCBI Taxonomy" id="1653476"/>
    <lineage>
        <taxon>Bacteria</taxon>
        <taxon>Pseudomonadati</taxon>
        <taxon>Thermodesulfobacteriota</taxon>
        <taxon>Thermodesulfobacteria</taxon>
        <taxon>Thermodesulfobacteriales</taxon>
        <taxon>Thermodesulfobacteriaceae</taxon>
        <taxon>Caldimicrobium</taxon>
    </lineage>
</organism>
<protein>
    <submittedName>
        <fullName evidence="4">Pyruvate ferredoxin oxidoreductase</fullName>
    </submittedName>
</protein>
<dbReference type="PANTHER" id="PTHR32154">
    <property type="entry name" value="PYRUVATE-FLAVODOXIN OXIDOREDUCTASE-RELATED"/>
    <property type="match status" value="1"/>
</dbReference>
<feature type="domain" description="Pyruvate:ferredoxin oxidoreductase core" evidence="3">
    <location>
        <begin position="259"/>
        <end position="363"/>
    </location>
</feature>
<evidence type="ECO:0000256" key="1">
    <source>
        <dbReference type="ARBA" id="ARBA00023002"/>
    </source>
</evidence>
<dbReference type="GO" id="GO:0016903">
    <property type="term" value="F:oxidoreductase activity, acting on the aldehyde or oxo group of donors"/>
    <property type="evidence" value="ECO:0007669"/>
    <property type="project" value="UniProtKB-ARBA"/>
</dbReference>
<dbReference type="InterPro" id="IPR033412">
    <property type="entry name" value="PFOR_II"/>
</dbReference>
<feature type="domain" description="Pyruvate flavodoxin/ferredoxin oxidoreductase pyrimidine binding" evidence="2">
    <location>
        <begin position="16"/>
        <end position="234"/>
    </location>
</feature>
<dbReference type="FunFam" id="3.40.50.970:FF:000012">
    <property type="entry name" value="Pyruvate:ferredoxin (Flavodoxin) oxidoreductase"/>
    <property type="match status" value="1"/>
</dbReference>
<name>A0A832GKP2_9BACT</name>
<dbReference type="SUPFAM" id="SSF52922">
    <property type="entry name" value="TK C-terminal domain-like"/>
    <property type="match status" value="1"/>
</dbReference>
<dbReference type="InterPro" id="IPR029061">
    <property type="entry name" value="THDP-binding"/>
</dbReference>
<dbReference type="GO" id="GO:0019752">
    <property type="term" value="P:carboxylic acid metabolic process"/>
    <property type="evidence" value="ECO:0007669"/>
    <property type="project" value="UniProtKB-ARBA"/>
</dbReference>
<dbReference type="EMBL" id="DSZU01000054">
    <property type="protein sequence ID" value="HGV55083.1"/>
    <property type="molecule type" value="Genomic_DNA"/>
</dbReference>
<dbReference type="FunFam" id="3.40.50.920:FF:000010">
    <property type="entry name" value="Pyruvate ferredoxin oxidoreductase, alpha subunit"/>
    <property type="match status" value="1"/>
</dbReference>
<dbReference type="PANTHER" id="PTHR32154:SF0">
    <property type="entry name" value="PYRUVATE-FLAVODOXIN OXIDOREDUCTASE-RELATED"/>
    <property type="match status" value="1"/>
</dbReference>
<evidence type="ECO:0000313" key="4">
    <source>
        <dbReference type="EMBL" id="HGV55083.1"/>
    </source>
</evidence>
<evidence type="ECO:0000259" key="2">
    <source>
        <dbReference type="Pfam" id="PF01855"/>
    </source>
</evidence>
<sequence>MGKRVAKEVSIAVADAVAQCKVDVISAYPITPQTHIVEHLADLVNNGELDAEYIPVESEHAAMSACIGAAATGARTFTSTSSQGLLFMYEVLPIASALRLPIVMVVANRAISAPISIWNDHSDVMTMRDHGWIQTFAENGQEAVDLIYHAYRVAERAMLPVAVNLDGFIVTHVVEPIEMLDQELVDRYIPPLKMKYKLDPKKPITMGAIGVPEIYTEAKKAQDEALKASYKIIVQAWRDFEKLSGRRYNPVEIYRMEDAEVALVIMGSLAETAMNAVDKLREQGKKVGLVRIRLWRPFPTQDFLKALGKVKAICVFDRAVSHGASGGPVGIEVRSVLYQSNKRPKVLNIIGGLGGRDVTVEDFEEIFDRTFGFIKAKPRFAYEIYGAKE</sequence>
<keyword evidence="1" id="KW-0560">Oxidoreductase</keyword>
<proteinExistence type="predicted"/>
<dbReference type="Gene3D" id="3.40.50.920">
    <property type="match status" value="1"/>
</dbReference>
<dbReference type="Gene3D" id="3.40.50.970">
    <property type="match status" value="1"/>
</dbReference>
<dbReference type="GO" id="GO:0006979">
    <property type="term" value="P:response to oxidative stress"/>
    <property type="evidence" value="ECO:0007669"/>
    <property type="project" value="TreeGrafter"/>
</dbReference>
<dbReference type="Pfam" id="PF17147">
    <property type="entry name" value="PFOR_II"/>
    <property type="match status" value="1"/>
</dbReference>